<reference evidence="2" key="1">
    <citation type="submission" date="2016-03" db="EMBL/GenBank/DDBJ databases">
        <authorList>
            <person name="Johnson T.J."/>
            <person name="Youmans B."/>
            <person name="Case K."/>
            <person name="Noll S."/>
        </authorList>
    </citation>
    <scope>NUCLEOTIDE SEQUENCE [LARGE SCALE GENOMIC DNA]</scope>
    <source>
        <strain evidence="2">UMNLAv8</strain>
    </source>
</reference>
<proteinExistence type="predicted"/>
<dbReference type="AlphaFoldDB" id="A0A179C5Z8"/>
<dbReference type="EMBL" id="LVKI01000047">
    <property type="protein sequence ID" value="OAQ06859.1"/>
    <property type="molecule type" value="Genomic_DNA"/>
</dbReference>
<evidence type="ECO:0000313" key="2">
    <source>
        <dbReference type="Proteomes" id="UP000078520"/>
    </source>
</evidence>
<name>A0A179C5Z8_9LACO</name>
<dbReference type="OrthoDB" id="2193138at2"/>
<protein>
    <submittedName>
        <fullName evidence="1">Uncharacterized protein</fullName>
    </submittedName>
</protein>
<sequence>MDYAKEEAKLLTKINDQIEKLDINLSKMGSAENKLAHFADQEKALHDLHSIIRDGKKIDHVKERAEKQSEKEVQNWINDENSTVNKIERKVDDLIGTLSNVNDDDSKIKSYVEQKKVIGDIKSIIKEFSK</sequence>
<accession>A0A179C5Z8</accession>
<organism evidence="1 2">
    <name type="scientific">Ligilactobacillus aviarius</name>
    <dbReference type="NCBI Taxonomy" id="1606"/>
    <lineage>
        <taxon>Bacteria</taxon>
        <taxon>Bacillati</taxon>
        <taxon>Bacillota</taxon>
        <taxon>Bacilli</taxon>
        <taxon>Lactobacillales</taxon>
        <taxon>Lactobacillaceae</taxon>
        <taxon>Ligilactobacillus</taxon>
    </lineage>
</organism>
<dbReference type="Proteomes" id="UP000078520">
    <property type="component" value="Unassembled WGS sequence"/>
</dbReference>
<dbReference type="RefSeq" id="WP_064208212.1">
    <property type="nucleotide sequence ID" value="NZ_LVKC01000048.1"/>
</dbReference>
<gene>
    <name evidence="1" type="ORF">A3O14_07370</name>
</gene>
<comment type="caution">
    <text evidence="1">The sequence shown here is derived from an EMBL/GenBank/DDBJ whole genome shotgun (WGS) entry which is preliminary data.</text>
</comment>
<evidence type="ECO:0000313" key="1">
    <source>
        <dbReference type="EMBL" id="OAQ06859.1"/>
    </source>
</evidence>